<keyword evidence="6" id="KW-1133">Transmembrane helix</keyword>
<keyword evidence="6" id="KW-0812">Transmembrane</keyword>
<keyword evidence="5" id="KW-0503">Monooxygenase</keyword>
<comment type="caution">
    <text evidence="7">The sequence shown here is derived from an EMBL/GenBank/DDBJ whole genome shotgun (WGS) entry which is preliminary data.</text>
</comment>
<organism evidence="7 8">
    <name type="scientific">Humicola insolens</name>
    <name type="common">Soft-rot fungus</name>
    <dbReference type="NCBI Taxonomy" id="85995"/>
    <lineage>
        <taxon>Eukaryota</taxon>
        <taxon>Fungi</taxon>
        <taxon>Dikarya</taxon>
        <taxon>Ascomycota</taxon>
        <taxon>Pezizomycotina</taxon>
        <taxon>Sordariomycetes</taxon>
        <taxon>Sordariomycetidae</taxon>
        <taxon>Sordariales</taxon>
        <taxon>Chaetomiaceae</taxon>
        <taxon>Mycothermus</taxon>
    </lineage>
</organism>
<evidence type="ECO:0000256" key="2">
    <source>
        <dbReference type="ARBA" id="ARBA00022723"/>
    </source>
</evidence>
<keyword evidence="2 5" id="KW-0479">Metal-binding</keyword>
<dbReference type="InterPro" id="IPR017972">
    <property type="entry name" value="Cyt_P450_CS"/>
</dbReference>
<dbReference type="PRINTS" id="PR00385">
    <property type="entry name" value="P450"/>
</dbReference>
<keyword evidence="6" id="KW-0472">Membrane</keyword>
<proteinExistence type="inferred from homology"/>
<dbReference type="PANTHER" id="PTHR46300:SF5">
    <property type="entry name" value="CYTOCHROME P450"/>
    <property type="match status" value="1"/>
</dbReference>
<gene>
    <name evidence="7" type="ORF">VTJ49DRAFT_835</name>
</gene>
<evidence type="ECO:0008006" key="9">
    <source>
        <dbReference type="Google" id="ProtNLM"/>
    </source>
</evidence>
<dbReference type="Gene3D" id="1.10.630.10">
    <property type="entry name" value="Cytochrome P450"/>
    <property type="match status" value="1"/>
</dbReference>
<accession>A0ABR3VDY9</accession>
<dbReference type="SUPFAM" id="SSF48264">
    <property type="entry name" value="Cytochrome P450"/>
    <property type="match status" value="1"/>
</dbReference>
<dbReference type="InterPro" id="IPR002401">
    <property type="entry name" value="Cyt_P450_E_grp-I"/>
</dbReference>
<dbReference type="PROSITE" id="PS00086">
    <property type="entry name" value="CYTOCHROME_P450"/>
    <property type="match status" value="1"/>
</dbReference>
<evidence type="ECO:0000256" key="3">
    <source>
        <dbReference type="ARBA" id="ARBA00023002"/>
    </source>
</evidence>
<dbReference type="PANTHER" id="PTHR46300">
    <property type="entry name" value="P450, PUTATIVE (EUROFUNG)-RELATED-RELATED"/>
    <property type="match status" value="1"/>
</dbReference>
<sequence length="548" mass="62206">MDRALHIFDTINLLSSPATLVLISTILLAAVGLCLTQRNTLPLPPGPPPEPILGHYRLIPDDSPFKQYARWSKEYQSDVLFFWSLGSKWMVLNSLDAAVELLEKRGSNYADRPRFVMFEEFLIWIGSDQEKAMGWAPTLTWLRWGPKYHLHRRVLQPLFTGSRVGQYADLQRREALRCCMDMLDRPEDWLGAVRRFSVAVVLKIAYGLDVDGPDSPWIKMAEDTSEAVGKSGAPASSIVDRFPPARYLPDWLPFMERLRYARTWRPAIEKLTREPFEASLKVMASEADRKSFVHTKMRTWTENQRNGLPNEFDLDDIQGAAATIVIAGNDTTTATLMLLILYLIQNPLVQRRAQEEVDRFVGRDRLPTWSDLRNLQYVNLVLQETYRINPLSPLGVPHASIADDVYRGMFIPRGTIVYPNVWAMCHDETVYKDPFVFRPERYLPKEKGGDGEPLPVGSFGFGRRICVGKNLSDNSLLIVLATLLATVDIDWPLGEDGKPTPFEPEWSFRGQALVLPFKTSIRSRSAKSRALLEKELAKINATTQDSGP</sequence>
<evidence type="ECO:0000256" key="6">
    <source>
        <dbReference type="SAM" id="Phobius"/>
    </source>
</evidence>
<reference evidence="7 8" key="1">
    <citation type="journal article" date="2024" name="Commun. Biol.">
        <title>Comparative genomic analysis of thermophilic fungi reveals convergent evolutionary adaptations and gene losses.</title>
        <authorList>
            <person name="Steindorff A.S."/>
            <person name="Aguilar-Pontes M.V."/>
            <person name="Robinson A.J."/>
            <person name="Andreopoulos B."/>
            <person name="LaButti K."/>
            <person name="Kuo A."/>
            <person name="Mondo S."/>
            <person name="Riley R."/>
            <person name="Otillar R."/>
            <person name="Haridas S."/>
            <person name="Lipzen A."/>
            <person name="Grimwood J."/>
            <person name="Schmutz J."/>
            <person name="Clum A."/>
            <person name="Reid I.D."/>
            <person name="Moisan M.C."/>
            <person name="Butler G."/>
            <person name="Nguyen T.T.M."/>
            <person name="Dewar K."/>
            <person name="Conant G."/>
            <person name="Drula E."/>
            <person name="Henrissat B."/>
            <person name="Hansel C."/>
            <person name="Singer S."/>
            <person name="Hutchinson M.I."/>
            <person name="de Vries R.P."/>
            <person name="Natvig D.O."/>
            <person name="Powell A.J."/>
            <person name="Tsang A."/>
            <person name="Grigoriev I.V."/>
        </authorList>
    </citation>
    <scope>NUCLEOTIDE SEQUENCE [LARGE SCALE GENOMIC DNA]</scope>
    <source>
        <strain evidence="7 8">CBS 620.91</strain>
    </source>
</reference>
<dbReference type="PRINTS" id="PR00463">
    <property type="entry name" value="EP450I"/>
</dbReference>
<dbReference type="InterPro" id="IPR001128">
    <property type="entry name" value="Cyt_P450"/>
</dbReference>
<evidence type="ECO:0000313" key="7">
    <source>
        <dbReference type="EMBL" id="KAL1840059.1"/>
    </source>
</evidence>
<keyword evidence="3 5" id="KW-0560">Oxidoreductase</keyword>
<keyword evidence="5" id="KW-0349">Heme</keyword>
<dbReference type="InterPro" id="IPR050364">
    <property type="entry name" value="Cytochrome_P450_fung"/>
</dbReference>
<protein>
    <recommendedName>
        <fullName evidence="9">Cytochrome P450</fullName>
    </recommendedName>
</protein>
<comment type="similarity">
    <text evidence="1 5">Belongs to the cytochrome P450 family.</text>
</comment>
<keyword evidence="8" id="KW-1185">Reference proteome</keyword>
<dbReference type="InterPro" id="IPR036396">
    <property type="entry name" value="Cyt_P450_sf"/>
</dbReference>
<dbReference type="EMBL" id="JAZGSY010000129">
    <property type="protein sequence ID" value="KAL1840059.1"/>
    <property type="molecule type" value="Genomic_DNA"/>
</dbReference>
<dbReference type="Proteomes" id="UP001583172">
    <property type="component" value="Unassembled WGS sequence"/>
</dbReference>
<evidence type="ECO:0000256" key="5">
    <source>
        <dbReference type="RuleBase" id="RU000461"/>
    </source>
</evidence>
<dbReference type="Pfam" id="PF00067">
    <property type="entry name" value="p450"/>
    <property type="match status" value="1"/>
</dbReference>
<name>A0ABR3VDY9_HUMIN</name>
<evidence type="ECO:0000256" key="4">
    <source>
        <dbReference type="ARBA" id="ARBA00023004"/>
    </source>
</evidence>
<evidence type="ECO:0000313" key="8">
    <source>
        <dbReference type="Proteomes" id="UP001583172"/>
    </source>
</evidence>
<feature type="transmembrane region" description="Helical" evidence="6">
    <location>
        <begin position="12"/>
        <end position="33"/>
    </location>
</feature>
<dbReference type="CDD" id="cd11065">
    <property type="entry name" value="CYP64-like"/>
    <property type="match status" value="1"/>
</dbReference>
<keyword evidence="4 5" id="KW-0408">Iron</keyword>
<evidence type="ECO:0000256" key="1">
    <source>
        <dbReference type="ARBA" id="ARBA00010617"/>
    </source>
</evidence>